<organism evidence="3 4">
    <name type="scientific">Candidatus Lambdaproteobacteria bacterium RIFOXYD2_FULL_56_26</name>
    <dbReference type="NCBI Taxonomy" id="1817773"/>
    <lineage>
        <taxon>Bacteria</taxon>
        <taxon>Pseudomonadati</taxon>
        <taxon>Pseudomonadota</taxon>
        <taxon>Candidatus Lambdaproteobacteria</taxon>
    </lineage>
</organism>
<gene>
    <name evidence="3" type="ORF">A2557_09055</name>
</gene>
<evidence type="ECO:0000259" key="2">
    <source>
        <dbReference type="SMART" id="SM00899"/>
    </source>
</evidence>
<evidence type="ECO:0000313" key="3">
    <source>
        <dbReference type="EMBL" id="OGH01713.1"/>
    </source>
</evidence>
<comment type="caution">
    <text evidence="3">The sequence shown here is derived from an EMBL/GenBank/DDBJ whole genome shotgun (WGS) entry which is preliminary data.</text>
</comment>
<dbReference type="InterPro" id="IPR038157">
    <property type="entry name" value="FeoA_core_dom"/>
</dbReference>
<proteinExistence type="predicted"/>
<dbReference type="InterPro" id="IPR007167">
    <property type="entry name" value="Fe-transptr_FeoA-like"/>
</dbReference>
<dbReference type="InterPro" id="IPR008988">
    <property type="entry name" value="Transcriptional_repressor_C"/>
</dbReference>
<accession>A0A1F6GU84</accession>
<dbReference type="SUPFAM" id="SSF50037">
    <property type="entry name" value="C-terminal domain of transcriptional repressors"/>
    <property type="match status" value="1"/>
</dbReference>
<dbReference type="GO" id="GO:0046914">
    <property type="term" value="F:transition metal ion binding"/>
    <property type="evidence" value="ECO:0007669"/>
    <property type="project" value="InterPro"/>
</dbReference>
<feature type="domain" description="Ferrous iron transporter FeoA-like" evidence="2">
    <location>
        <begin position="1"/>
        <end position="74"/>
    </location>
</feature>
<dbReference type="SMART" id="SM00899">
    <property type="entry name" value="FeoA"/>
    <property type="match status" value="1"/>
</dbReference>
<sequence length="78" mass="8726">MTLAELKTGQKVQVSALDTDPVTQERLRAIGFGRGRILTLLQKDPHRPLLVGFYGTDSRIALGLELAQVIRVTFLEHR</sequence>
<dbReference type="Gene3D" id="2.30.30.90">
    <property type="match status" value="1"/>
</dbReference>
<name>A0A1F6GU84_9PROT</name>
<reference evidence="3 4" key="1">
    <citation type="journal article" date="2016" name="Nat. Commun.">
        <title>Thousands of microbial genomes shed light on interconnected biogeochemical processes in an aquifer system.</title>
        <authorList>
            <person name="Anantharaman K."/>
            <person name="Brown C.T."/>
            <person name="Hug L.A."/>
            <person name="Sharon I."/>
            <person name="Castelle C.J."/>
            <person name="Probst A.J."/>
            <person name="Thomas B.C."/>
            <person name="Singh A."/>
            <person name="Wilkins M.J."/>
            <person name="Karaoz U."/>
            <person name="Brodie E.L."/>
            <person name="Williams K.H."/>
            <person name="Hubbard S.S."/>
            <person name="Banfield J.F."/>
        </authorList>
    </citation>
    <scope>NUCLEOTIDE SEQUENCE [LARGE SCALE GENOMIC DNA]</scope>
</reference>
<dbReference type="Pfam" id="PF04023">
    <property type="entry name" value="FeoA"/>
    <property type="match status" value="1"/>
</dbReference>
<evidence type="ECO:0000313" key="4">
    <source>
        <dbReference type="Proteomes" id="UP000177583"/>
    </source>
</evidence>
<dbReference type="EMBL" id="MFNF01000029">
    <property type="protein sequence ID" value="OGH01713.1"/>
    <property type="molecule type" value="Genomic_DNA"/>
</dbReference>
<protein>
    <recommendedName>
        <fullName evidence="2">Ferrous iron transporter FeoA-like domain-containing protein</fullName>
    </recommendedName>
</protein>
<dbReference type="AlphaFoldDB" id="A0A1F6GU84"/>
<dbReference type="Proteomes" id="UP000177583">
    <property type="component" value="Unassembled WGS sequence"/>
</dbReference>
<keyword evidence="1" id="KW-0408">Iron</keyword>
<evidence type="ECO:0000256" key="1">
    <source>
        <dbReference type="ARBA" id="ARBA00023004"/>
    </source>
</evidence>